<accession>A0A1I2S0F6</accession>
<evidence type="ECO:0000256" key="1">
    <source>
        <dbReference type="SAM" id="MobiDB-lite"/>
    </source>
</evidence>
<feature type="transmembrane region" description="Helical" evidence="2">
    <location>
        <begin position="38"/>
        <end position="64"/>
    </location>
</feature>
<name>A0A1I2S0F6_9HYPH</name>
<evidence type="ECO:0000313" key="4">
    <source>
        <dbReference type="Proteomes" id="UP000199229"/>
    </source>
</evidence>
<sequence>MLAFFAAFGCVCGFYVSVVGFTVTSLAVALLLGLTNPLFAGPFTLGFLVLAVIAQQTGYGLTVVGQGFVQRRQSFARPDAPHRESERDREPLEPRGKAPGGPLPR</sequence>
<dbReference type="Proteomes" id="UP000199229">
    <property type="component" value="Unassembled WGS sequence"/>
</dbReference>
<dbReference type="EMBL" id="FOPM01000003">
    <property type="protein sequence ID" value="SFG45259.1"/>
    <property type="molecule type" value="Genomic_DNA"/>
</dbReference>
<keyword evidence="4" id="KW-1185">Reference proteome</keyword>
<dbReference type="AlphaFoldDB" id="A0A1I2S0F6"/>
<keyword evidence="2" id="KW-0812">Transmembrane</keyword>
<protein>
    <submittedName>
        <fullName evidence="3">Uncharacterized protein</fullName>
    </submittedName>
</protein>
<proteinExistence type="predicted"/>
<evidence type="ECO:0000313" key="3">
    <source>
        <dbReference type="EMBL" id="SFG45259.1"/>
    </source>
</evidence>
<feature type="compositionally biased region" description="Basic and acidic residues" evidence="1">
    <location>
        <begin position="79"/>
        <end position="96"/>
    </location>
</feature>
<keyword evidence="2" id="KW-1133">Transmembrane helix</keyword>
<keyword evidence="2" id="KW-0472">Membrane</keyword>
<gene>
    <name evidence="3" type="ORF">SAMN05192565_103233</name>
</gene>
<organism evidence="3 4">
    <name type="scientific">Methylobacterium gossipiicola</name>
    <dbReference type="NCBI Taxonomy" id="582675"/>
    <lineage>
        <taxon>Bacteria</taxon>
        <taxon>Pseudomonadati</taxon>
        <taxon>Pseudomonadota</taxon>
        <taxon>Alphaproteobacteria</taxon>
        <taxon>Hyphomicrobiales</taxon>
        <taxon>Methylobacteriaceae</taxon>
        <taxon>Methylobacterium</taxon>
    </lineage>
</organism>
<reference evidence="4" key="1">
    <citation type="submission" date="2016-10" db="EMBL/GenBank/DDBJ databases">
        <authorList>
            <person name="Varghese N."/>
            <person name="Submissions S."/>
        </authorList>
    </citation>
    <scope>NUCLEOTIDE SEQUENCE [LARGE SCALE GENOMIC DNA]</scope>
    <source>
        <strain evidence="4">Gh-105</strain>
    </source>
</reference>
<feature type="region of interest" description="Disordered" evidence="1">
    <location>
        <begin position="74"/>
        <end position="105"/>
    </location>
</feature>
<feature type="transmembrane region" description="Helical" evidence="2">
    <location>
        <begin position="7"/>
        <end position="32"/>
    </location>
</feature>
<evidence type="ECO:0000256" key="2">
    <source>
        <dbReference type="SAM" id="Phobius"/>
    </source>
</evidence>